<proteinExistence type="predicted"/>
<dbReference type="KEGG" id="vsy:K08M4_27440"/>
<keyword evidence="7 9" id="KW-0472">Membrane</keyword>
<dbReference type="PANTHER" id="PTHR43549:SF3">
    <property type="entry name" value="MULTIDRUG RESISTANCE PROTEIN YPNP-RELATED"/>
    <property type="match status" value="1"/>
</dbReference>
<gene>
    <name evidence="10" type="primary">mepA_4</name>
    <name evidence="10" type="ORF">K08M4_27440</name>
</gene>
<evidence type="ECO:0000256" key="7">
    <source>
        <dbReference type="ARBA" id="ARBA00023136"/>
    </source>
</evidence>
<feature type="transmembrane region" description="Helical" evidence="9">
    <location>
        <begin position="125"/>
        <end position="151"/>
    </location>
</feature>
<keyword evidence="3" id="KW-0813">Transport</keyword>
<dbReference type="PANTHER" id="PTHR43549">
    <property type="entry name" value="MULTIDRUG RESISTANCE PROTEIN YPNP-RELATED"/>
    <property type="match status" value="1"/>
</dbReference>
<reference evidence="10 11" key="1">
    <citation type="submission" date="2016-10" db="EMBL/GenBank/DDBJ databases">
        <title>The High Quality Genome of Vibrio splendidus K08M4.</title>
        <authorList>
            <person name="Wendling C."/>
            <person name="Chibani C.M."/>
            <person name="Hertel R."/>
            <person name="Sproer C."/>
            <person name="Bunk B."/>
            <person name="Overmann J."/>
            <person name="Roth O."/>
            <person name="Liesegang H."/>
        </authorList>
    </citation>
    <scope>NUCLEOTIDE SEQUENCE [LARGE SCALE GENOMIC DNA]</scope>
    <source>
        <strain evidence="10 11">K08M4</strain>
    </source>
</reference>
<feature type="transmembrane region" description="Helical" evidence="9">
    <location>
        <begin position="204"/>
        <end position="225"/>
    </location>
</feature>
<protein>
    <recommendedName>
        <fullName evidence="2">Multidrug resistance protein NorM</fullName>
    </recommendedName>
    <alternativeName>
        <fullName evidence="8">Na(+)/drug antiporter</fullName>
    </alternativeName>
</protein>
<dbReference type="GO" id="GO:0005886">
    <property type="term" value="C:plasma membrane"/>
    <property type="evidence" value="ECO:0007669"/>
    <property type="project" value="UniProtKB-SubCell"/>
</dbReference>
<keyword evidence="6 9" id="KW-1133">Transmembrane helix</keyword>
<dbReference type="InterPro" id="IPR052031">
    <property type="entry name" value="Membrane_Transporter-Flippase"/>
</dbReference>
<keyword evidence="11" id="KW-1185">Reference proteome</keyword>
<feature type="transmembrane region" description="Helical" evidence="9">
    <location>
        <begin position="424"/>
        <end position="445"/>
    </location>
</feature>
<dbReference type="GO" id="GO:0015297">
    <property type="term" value="F:antiporter activity"/>
    <property type="evidence" value="ECO:0007669"/>
    <property type="project" value="InterPro"/>
</dbReference>
<feature type="transmembrane region" description="Helical" evidence="9">
    <location>
        <begin position="485"/>
        <end position="505"/>
    </location>
</feature>
<dbReference type="GO" id="GO:0042910">
    <property type="term" value="F:xenobiotic transmembrane transporter activity"/>
    <property type="evidence" value="ECO:0007669"/>
    <property type="project" value="InterPro"/>
</dbReference>
<feature type="transmembrane region" description="Helical" evidence="9">
    <location>
        <begin position="457"/>
        <end position="479"/>
    </location>
</feature>
<evidence type="ECO:0000256" key="4">
    <source>
        <dbReference type="ARBA" id="ARBA00022475"/>
    </source>
</evidence>
<feature type="transmembrane region" description="Helical" evidence="9">
    <location>
        <begin position="262"/>
        <end position="287"/>
    </location>
</feature>
<dbReference type="Proteomes" id="UP000194136">
    <property type="component" value="Chromosome 1"/>
</dbReference>
<evidence type="ECO:0000313" key="11">
    <source>
        <dbReference type="Proteomes" id="UP000194136"/>
    </source>
</evidence>
<keyword evidence="4" id="KW-1003">Cell membrane</keyword>
<accession>A0AA34TR28</accession>
<comment type="subcellular location">
    <subcellularLocation>
        <location evidence="1">Cell inner membrane</location>
        <topology evidence="1">Multi-pass membrane protein</topology>
    </subcellularLocation>
</comment>
<feature type="transmembrane region" description="Helical" evidence="9">
    <location>
        <begin position="308"/>
        <end position="333"/>
    </location>
</feature>
<feature type="transmembrane region" description="Helical" evidence="9">
    <location>
        <begin position="237"/>
        <end position="256"/>
    </location>
</feature>
<evidence type="ECO:0000256" key="5">
    <source>
        <dbReference type="ARBA" id="ARBA00022692"/>
    </source>
</evidence>
<evidence type="ECO:0000256" key="6">
    <source>
        <dbReference type="ARBA" id="ARBA00022989"/>
    </source>
</evidence>
<dbReference type="NCBIfam" id="TIGR00797">
    <property type="entry name" value="matE"/>
    <property type="match status" value="1"/>
</dbReference>
<dbReference type="AlphaFoldDB" id="A0AA34TR28"/>
<sequence length="516" mass="55917">MGGFSGEYGCGWLCCFTISLSKTSKLITLESYHTVCSKYSVICKLYERDLQTTHNSLYPTRILVQSAFYMQDKHGLLTAPIAQTLRTMTIPTIFGMVAILMFNLVDTFFISLLGTQALAAVSFTFPVTFAINCITMGIGIGLSTCIGRLLGQGCAQNAARFTGHGLLLAVLLVGFASTLGLVTLEPMFALLGAEPKLLPLISEYMSVWYLAIPLLVIPMAGNSAIRASGDTKTPAKIMMLAGLINGILDPLLIFGYGPFPELGIQGAAIASGFSWFGALCGSLYVLTLREKLLAPPKLQNIIDDWKQILTIGTPAALSNALNPLAGAIIMMMLAKQGTEAVAAYGAAQRIESILIIVLMSLTSALTPFMAQNFGANNPQRSFKALFLSMRFALLFQGLVFLMMVPLSIPLAALFSQEESVRGILWHYLLVVPFSYGFQGIVMMLISGMNAMHQPLKAFQWSFMRLFVFTLPFAWIGSQINGVEGLFIGLALGNIIGGISGYCFALRVRAQADERFE</sequence>
<dbReference type="EMBL" id="CP017916">
    <property type="protein sequence ID" value="ARP39435.1"/>
    <property type="molecule type" value="Genomic_DNA"/>
</dbReference>
<dbReference type="Pfam" id="PF01554">
    <property type="entry name" value="MatE"/>
    <property type="match status" value="2"/>
</dbReference>
<evidence type="ECO:0000256" key="3">
    <source>
        <dbReference type="ARBA" id="ARBA00022448"/>
    </source>
</evidence>
<dbReference type="InterPro" id="IPR002528">
    <property type="entry name" value="MATE_fam"/>
</dbReference>
<evidence type="ECO:0000256" key="2">
    <source>
        <dbReference type="ARBA" id="ARBA00013489"/>
    </source>
</evidence>
<evidence type="ECO:0000256" key="1">
    <source>
        <dbReference type="ARBA" id="ARBA00004429"/>
    </source>
</evidence>
<feature type="transmembrane region" description="Helical" evidence="9">
    <location>
        <begin position="353"/>
        <end position="370"/>
    </location>
</feature>
<evidence type="ECO:0000313" key="10">
    <source>
        <dbReference type="EMBL" id="ARP39435.1"/>
    </source>
</evidence>
<dbReference type="InterPro" id="IPR048279">
    <property type="entry name" value="MdtK-like"/>
</dbReference>
<keyword evidence="5 9" id="KW-0812">Transmembrane</keyword>
<evidence type="ECO:0000256" key="9">
    <source>
        <dbReference type="SAM" id="Phobius"/>
    </source>
</evidence>
<name>A0AA34TR28_9VIBR</name>
<evidence type="ECO:0000256" key="8">
    <source>
        <dbReference type="ARBA" id="ARBA00030855"/>
    </source>
</evidence>
<organism evidence="10 11">
    <name type="scientific">Vibrio syngnathi</name>
    <dbReference type="NCBI Taxonomy" id="3034029"/>
    <lineage>
        <taxon>Bacteria</taxon>
        <taxon>Pseudomonadati</taxon>
        <taxon>Pseudomonadota</taxon>
        <taxon>Gammaproteobacteria</taxon>
        <taxon>Vibrionales</taxon>
        <taxon>Vibrionaceae</taxon>
        <taxon>Vibrio</taxon>
    </lineage>
</organism>
<dbReference type="PIRSF" id="PIRSF006603">
    <property type="entry name" value="DinF"/>
    <property type="match status" value="1"/>
</dbReference>
<feature type="transmembrane region" description="Helical" evidence="9">
    <location>
        <begin position="163"/>
        <end position="184"/>
    </location>
</feature>
<feature type="transmembrane region" description="Helical" evidence="9">
    <location>
        <begin position="391"/>
        <end position="412"/>
    </location>
</feature>
<feature type="transmembrane region" description="Helical" evidence="9">
    <location>
        <begin position="93"/>
        <end position="113"/>
    </location>
</feature>